<evidence type="ECO:0000313" key="1">
    <source>
        <dbReference type="EMBL" id="KKN46649.1"/>
    </source>
</evidence>
<reference evidence="1" key="1">
    <citation type="journal article" date="2015" name="Nature">
        <title>Complex archaea that bridge the gap between prokaryotes and eukaryotes.</title>
        <authorList>
            <person name="Spang A."/>
            <person name="Saw J.H."/>
            <person name="Jorgensen S.L."/>
            <person name="Zaremba-Niedzwiedzka K."/>
            <person name="Martijn J."/>
            <person name="Lind A.E."/>
            <person name="van Eijk R."/>
            <person name="Schleper C."/>
            <person name="Guy L."/>
            <person name="Ettema T.J."/>
        </authorList>
    </citation>
    <scope>NUCLEOTIDE SEQUENCE</scope>
</reference>
<feature type="non-terminal residue" evidence="1">
    <location>
        <position position="63"/>
    </location>
</feature>
<name>A0A0F9QW22_9ZZZZ</name>
<organism evidence="1">
    <name type="scientific">marine sediment metagenome</name>
    <dbReference type="NCBI Taxonomy" id="412755"/>
    <lineage>
        <taxon>unclassified sequences</taxon>
        <taxon>metagenomes</taxon>
        <taxon>ecological metagenomes</taxon>
    </lineage>
</organism>
<sequence>MLLFLSVIIAKAQQLTKDQSELRSLSTTWDLDKENRQGNFKFTPYKPVYVTAGRWSNNPNTLP</sequence>
<protein>
    <submittedName>
        <fullName evidence="1">Uncharacterized protein</fullName>
    </submittedName>
</protein>
<proteinExistence type="predicted"/>
<dbReference type="AlphaFoldDB" id="A0A0F9QW22"/>
<comment type="caution">
    <text evidence="1">The sequence shown here is derived from an EMBL/GenBank/DDBJ whole genome shotgun (WGS) entry which is preliminary data.</text>
</comment>
<gene>
    <name evidence="1" type="ORF">LCGC14_0671020</name>
</gene>
<dbReference type="EMBL" id="LAZR01001320">
    <property type="protein sequence ID" value="KKN46649.1"/>
    <property type="molecule type" value="Genomic_DNA"/>
</dbReference>
<accession>A0A0F9QW22</accession>